<name>A0AA39LPV4_9BILA</name>
<comment type="caution">
    <text evidence="1">The sequence shown here is derived from an EMBL/GenBank/DDBJ whole genome shotgun (WGS) entry which is preliminary data.</text>
</comment>
<gene>
    <name evidence="1" type="ORF">QR680_017754</name>
</gene>
<accession>A0AA39LPV4</accession>
<reference evidence="1" key="1">
    <citation type="submission" date="2023-06" db="EMBL/GenBank/DDBJ databases">
        <title>Genomic analysis of the entomopathogenic nematode Steinernema hermaphroditum.</title>
        <authorList>
            <person name="Schwarz E.M."/>
            <person name="Heppert J.K."/>
            <person name="Baniya A."/>
            <person name="Schwartz H.T."/>
            <person name="Tan C.-H."/>
            <person name="Antoshechkin I."/>
            <person name="Sternberg P.W."/>
            <person name="Goodrich-Blair H."/>
            <person name="Dillman A.R."/>
        </authorList>
    </citation>
    <scope>NUCLEOTIDE SEQUENCE</scope>
    <source>
        <strain evidence="1">PS9179</strain>
        <tissue evidence="1">Whole animal</tissue>
    </source>
</reference>
<evidence type="ECO:0000313" key="2">
    <source>
        <dbReference type="Proteomes" id="UP001175271"/>
    </source>
</evidence>
<protein>
    <submittedName>
        <fullName evidence="1">Uncharacterized protein</fullName>
    </submittedName>
</protein>
<evidence type="ECO:0000313" key="1">
    <source>
        <dbReference type="EMBL" id="KAK0405005.1"/>
    </source>
</evidence>
<dbReference type="Proteomes" id="UP001175271">
    <property type="component" value="Unassembled WGS sequence"/>
</dbReference>
<sequence>MVKGAAALVFLLFCAVLISLNFINIGDFSNRWGFQPSSAHVVSEVPIILGYNAFFSEKITEWMRKNSEPTTVCDYECVFTDDRK</sequence>
<keyword evidence="2" id="KW-1185">Reference proteome</keyword>
<dbReference type="AlphaFoldDB" id="A0AA39LPV4"/>
<dbReference type="EMBL" id="JAUCMV010000004">
    <property type="protein sequence ID" value="KAK0405005.1"/>
    <property type="molecule type" value="Genomic_DNA"/>
</dbReference>
<organism evidence="1 2">
    <name type="scientific">Steinernema hermaphroditum</name>
    <dbReference type="NCBI Taxonomy" id="289476"/>
    <lineage>
        <taxon>Eukaryota</taxon>
        <taxon>Metazoa</taxon>
        <taxon>Ecdysozoa</taxon>
        <taxon>Nematoda</taxon>
        <taxon>Chromadorea</taxon>
        <taxon>Rhabditida</taxon>
        <taxon>Tylenchina</taxon>
        <taxon>Panagrolaimomorpha</taxon>
        <taxon>Strongyloidoidea</taxon>
        <taxon>Steinernematidae</taxon>
        <taxon>Steinernema</taxon>
    </lineage>
</organism>
<proteinExistence type="predicted"/>